<dbReference type="AlphaFoldDB" id="A0A482VNC6"/>
<accession>A0A482VNC6</accession>
<comment type="caution">
    <text evidence="1">The sequence shown here is derived from an EMBL/GenBank/DDBJ whole genome shotgun (WGS) entry which is preliminary data.</text>
</comment>
<reference evidence="1 2" key="1">
    <citation type="submission" date="2017-03" db="EMBL/GenBank/DDBJ databases">
        <title>Genome of the blue death feigning beetle - Asbolus verrucosus.</title>
        <authorList>
            <person name="Rider S.D."/>
        </authorList>
    </citation>
    <scope>NUCLEOTIDE SEQUENCE [LARGE SCALE GENOMIC DNA]</scope>
    <source>
        <strain evidence="1">Butters</strain>
        <tissue evidence="1">Head and leg muscle</tissue>
    </source>
</reference>
<organism evidence="1 2">
    <name type="scientific">Asbolus verrucosus</name>
    <name type="common">Desert ironclad beetle</name>
    <dbReference type="NCBI Taxonomy" id="1661398"/>
    <lineage>
        <taxon>Eukaryota</taxon>
        <taxon>Metazoa</taxon>
        <taxon>Ecdysozoa</taxon>
        <taxon>Arthropoda</taxon>
        <taxon>Hexapoda</taxon>
        <taxon>Insecta</taxon>
        <taxon>Pterygota</taxon>
        <taxon>Neoptera</taxon>
        <taxon>Endopterygota</taxon>
        <taxon>Coleoptera</taxon>
        <taxon>Polyphaga</taxon>
        <taxon>Cucujiformia</taxon>
        <taxon>Tenebrionidae</taxon>
        <taxon>Pimeliinae</taxon>
        <taxon>Asbolus</taxon>
    </lineage>
</organism>
<name>A0A482VNC6_ASBVE</name>
<dbReference type="OrthoDB" id="9984940at2759"/>
<protein>
    <submittedName>
        <fullName evidence="1">Uncharacterized protein</fullName>
    </submittedName>
</protein>
<dbReference type="STRING" id="1661398.A0A482VNC6"/>
<sequence length="384" mass="43717">MLTPDFDETAQESVRISSTPLTHLPTRKRKHDETLESCPTSPKFSSTCNESLITNFNQFRLEGSVPSTPEKQLKLVAKTVVPSPAEETRKILYNKIKVVKPERKFGVKVKYGNCNIQSLLHLILNNNVIMGKILKNLSGGDLYRFSLVSASFLKALEENNEAYNRYKIYKTIYRDNKENYVITPPGSPEKCDSPPRTDSEVFNKFRRYAKNLTRSQSLTKCRKCESVAIVDNDISQCQNVYSCGLIYCLLCSSYSETGPKDFNDQCGHAFLRPKLGNVSNCMEESFYSINFSSQDSGFYSENESPSRVKRNLFSTPRESSPKVLSICNYNKITVSQKKKEQVSYVPVIANKEQVRRQVICDSPPRYGYAVGSKQSKRNLKRLTR</sequence>
<gene>
    <name evidence="1" type="ORF">BDFB_002862</name>
</gene>
<proteinExistence type="predicted"/>
<evidence type="ECO:0000313" key="1">
    <source>
        <dbReference type="EMBL" id="RZC34203.1"/>
    </source>
</evidence>
<dbReference type="Proteomes" id="UP000292052">
    <property type="component" value="Unassembled WGS sequence"/>
</dbReference>
<keyword evidence="2" id="KW-1185">Reference proteome</keyword>
<evidence type="ECO:0000313" key="2">
    <source>
        <dbReference type="Proteomes" id="UP000292052"/>
    </source>
</evidence>
<dbReference type="EMBL" id="QDEB01082077">
    <property type="protein sequence ID" value="RZC34203.1"/>
    <property type="molecule type" value="Genomic_DNA"/>
</dbReference>